<dbReference type="PANTHER" id="PTHR47926:SF382">
    <property type="entry name" value="PENTACOTRIPEPTIDE-REPEAT REGION OF PRORP DOMAIN-CONTAINING PROTEIN"/>
    <property type="match status" value="1"/>
</dbReference>
<feature type="repeat" description="PPR" evidence="1">
    <location>
        <begin position="364"/>
        <end position="398"/>
    </location>
</feature>
<evidence type="ECO:0000259" key="2">
    <source>
        <dbReference type="Pfam" id="PF14432"/>
    </source>
</evidence>
<accession>A0A0G4IJ54</accession>
<dbReference type="Pfam" id="PF01535">
    <property type="entry name" value="PPR"/>
    <property type="match status" value="2"/>
</dbReference>
<dbReference type="STRING" id="37360.A0A0G4IJ54"/>
<dbReference type="GO" id="GO:0003723">
    <property type="term" value="F:RNA binding"/>
    <property type="evidence" value="ECO:0007669"/>
    <property type="project" value="InterPro"/>
</dbReference>
<dbReference type="Proteomes" id="UP000039324">
    <property type="component" value="Unassembled WGS sequence"/>
</dbReference>
<reference evidence="3 4" key="1">
    <citation type="submission" date="2015-02" db="EMBL/GenBank/DDBJ databases">
        <authorList>
            <person name="Chooi Y.-H."/>
        </authorList>
    </citation>
    <scope>NUCLEOTIDE SEQUENCE [LARGE SCALE GENOMIC DNA]</scope>
    <source>
        <strain evidence="3">E3</strain>
    </source>
</reference>
<dbReference type="NCBIfam" id="TIGR00756">
    <property type="entry name" value="PPR"/>
    <property type="match status" value="1"/>
</dbReference>
<keyword evidence="4" id="KW-1185">Reference proteome</keyword>
<dbReference type="EMBL" id="CDSF01000013">
    <property type="protein sequence ID" value="CEO95112.1"/>
    <property type="molecule type" value="Genomic_DNA"/>
</dbReference>
<evidence type="ECO:0000256" key="1">
    <source>
        <dbReference type="PROSITE-ProRule" id="PRU00708"/>
    </source>
</evidence>
<sequence>MSIAVVRGGVVRLRSRRHAALASLAADGNATAVTTQVHRFQEFMTSSDVSVRRAINCLSAERDPVRAWAVFRRVHDSGARPDVRFYQSMMTFCLRCLPTKAPVILMAAASRRVRICDALLGTFLGACQSARPPMLREAFAFYDKFGAGSDYALHKMAELCRSAGRQDAALGLVLEAVNQRVALSEKSLSLFALCCAEARSPAGASVAEQIVALMLSRHMPAYRNRGMFVNLLNAMLAQGRVESAVNVLPAMEFAGVYASPTIYGMVIKALSSDERHAELAYDVFHIMVHRNMRRDPALVALVIETCGRAGRLCAVYGIHQHVREIALADNEEVVVALITVYGQLGHLGLAERLFRIANKSGTPGAAVFSAMITAYGHHGLLDQALQVFRDMKYEGRDPDQVTLHGLLTACSNAGHVASATAILSEFSSTWPNIQLDARHLQCIVDLHGRTGALNDAERLADARADLDLCMAVLHACRRHGDVDRAERVFDRIAALAIDAPLANVSQAYTVMAFLYSRAGRVPDLCRIRQEMRDKGIPEPVDETSVLLPKQSVGIQFGDVQYATDADLRNAHARMMDDLARHGYCPDLSATTELDLPNDEATRVVTHHSTKVALAYALRVLGPKDPIRLRRHGRLCQDCHEAAKSLSLIRDVYVRDTQRLHCFVQGYCSCRDYW</sequence>
<dbReference type="InterPro" id="IPR046960">
    <property type="entry name" value="PPR_At4g14850-like_plant"/>
</dbReference>
<evidence type="ECO:0000313" key="4">
    <source>
        <dbReference type="Proteomes" id="UP000039324"/>
    </source>
</evidence>
<organism evidence="3 4">
    <name type="scientific">Plasmodiophora brassicae</name>
    <name type="common">Clubroot disease agent</name>
    <dbReference type="NCBI Taxonomy" id="37360"/>
    <lineage>
        <taxon>Eukaryota</taxon>
        <taxon>Sar</taxon>
        <taxon>Rhizaria</taxon>
        <taxon>Endomyxa</taxon>
        <taxon>Phytomyxea</taxon>
        <taxon>Plasmodiophorida</taxon>
        <taxon>Plasmodiophoridae</taxon>
        <taxon>Plasmodiophora</taxon>
    </lineage>
</organism>
<dbReference type="GO" id="GO:0009451">
    <property type="term" value="P:RNA modification"/>
    <property type="evidence" value="ECO:0007669"/>
    <property type="project" value="InterPro"/>
</dbReference>
<dbReference type="Gene3D" id="1.25.40.10">
    <property type="entry name" value="Tetratricopeptide repeat domain"/>
    <property type="match status" value="3"/>
</dbReference>
<dbReference type="Pfam" id="PF14432">
    <property type="entry name" value="DYW_deaminase"/>
    <property type="match status" value="1"/>
</dbReference>
<evidence type="ECO:0000313" key="3">
    <source>
        <dbReference type="EMBL" id="CEO95112.1"/>
    </source>
</evidence>
<dbReference type="PROSITE" id="PS51375">
    <property type="entry name" value="PPR"/>
    <property type="match status" value="1"/>
</dbReference>
<dbReference type="OrthoDB" id="185373at2759"/>
<proteinExistence type="predicted"/>
<dbReference type="AlphaFoldDB" id="A0A0G4IJ54"/>
<dbReference type="InterPro" id="IPR011990">
    <property type="entry name" value="TPR-like_helical_dom_sf"/>
</dbReference>
<dbReference type="PANTHER" id="PTHR47926">
    <property type="entry name" value="PENTATRICOPEPTIDE REPEAT-CONTAINING PROTEIN"/>
    <property type="match status" value="1"/>
</dbReference>
<name>A0A0G4IJ54_PLABS</name>
<gene>
    <name evidence="3" type="ORF">PBRA_003878</name>
</gene>
<dbReference type="InterPro" id="IPR002885">
    <property type="entry name" value="PPR_rpt"/>
</dbReference>
<dbReference type="InterPro" id="IPR032867">
    <property type="entry name" value="DYW_dom"/>
</dbReference>
<dbReference type="GO" id="GO:0008270">
    <property type="term" value="F:zinc ion binding"/>
    <property type="evidence" value="ECO:0007669"/>
    <property type="project" value="InterPro"/>
</dbReference>
<feature type="domain" description="DYW" evidence="2">
    <location>
        <begin position="582"/>
        <end position="673"/>
    </location>
</feature>
<dbReference type="Pfam" id="PF13041">
    <property type="entry name" value="PPR_2"/>
    <property type="match status" value="1"/>
</dbReference>
<protein>
    <recommendedName>
        <fullName evidence="2">DYW domain-containing protein</fullName>
    </recommendedName>
</protein>